<keyword evidence="1" id="KW-0812">Transmembrane</keyword>
<dbReference type="Proteomes" id="UP001222958">
    <property type="component" value="Unassembled WGS sequence"/>
</dbReference>
<evidence type="ECO:0000313" key="2">
    <source>
        <dbReference type="EMBL" id="MDH2335256.1"/>
    </source>
</evidence>
<feature type="transmembrane region" description="Helical" evidence="1">
    <location>
        <begin position="7"/>
        <end position="26"/>
    </location>
</feature>
<dbReference type="AlphaFoldDB" id="A0AAP4EET9"/>
<organism evidence="2 3">
    <name type="scientific">Clostridium perfringens</name>
    <dbReference type="NCBI Taxonomy" id="1502"/>
    <lineage>
        <taxon>Bacteria</taxon>
        <taxon>Bacillati</taxon>
        <taxon>Bacillota</taxon>
        <taxon>Clostridia</taxon>
        <taxon>Eubacteriales</taxon>
        <taxon>Clostridiaceae</taxon>
        <taxon>Clostridium</taxon>
    </lineage>
</organism>
<dbReference type="Pfam" id="PF07963">
    <property type="entry name" value="N_methyl"/>
    <property type="match status" value="1"/>
</dbReference>
<protein>
    <submittedName>
        <fullName evidence="2">Prepilin-type N-terminal cleavage/methylation domain-containing protein</fullName>
    </submittedName>
</protein>
<dbReference type="InterPro" id="IPR012902">
    <property type="entry name" value="N_methyl_site"/>
</dbReference>
<keyword evidence="1" id="KW-1133">Transmembrane helix</keyword>
<keyword evidence="1" id="KW-0472">Membrane</keyword>
<dbReference type="RefSeq" id="WP_279856966.1">
    <property type="nucleotide sequence ID" value="NZ_JARVUX010000001.1"/>
</dbReference>
<accession>A0AAP4EET9</accession>
<comment type="caution">
    <text evidence="2">The sequence shown here is derived from an EMBL/GenBank/DDBJ whole genome shotgun (WGS) entry which is preliminary data.</text>
</comment>
<sequence>MYRKRRGFTLSEVIVYLGITSLILAIPTSFKIVKDRGYELKVEGEISKIHDFLIEAKQLSKKDNLSGKIVFDIAENKLRYQNTVRSTSLKLNEVKISNNLKNVIEITQMGMLNRSGTITITDKNKKRREITITTGLKKINVK</sequence>
<proteinExistence type="predicted"/>
<evidence type="ECO:0000256" key="1">
    <source>
        <dbReference type="SAM" id="Phobius"/>
    </source>
</evidence>
<dbReference type="EMBL" id="JARVUX010000001">
    <property type="protein sequence ID" value="MDH2335256.1"/>
    <property type="molecule type" value="Genomic_DNA"/>
</dbReference>
<name>A0AAP4EET9_CLOPF</name>
<gene>
    <name evidence="2" type="ORF">QDQ28_03505</name>
</gene>
<evidence type="ECO:0000313" key="3">
    <source>
        <dbReference type="Proteomes" id="UP001222958"/>
    </source>
</evidence>
<reference evidence="2" key="1">
    <citation type="submission" date="2023-04" db="EMBL/GenBank/DDBJ databases">
        <title>Epidemiological investigation of Clostridium perfringens isolated from cattle.</title>
        <authorList>
            <person name="Tian R."/>
        </authorList>
    </citation>
    <scope>NUCLEOTIDE SEQUENCE</scope>
    <source>
        <strain evidence="2">ZWCP172</strain>
    </source>
</reference>